<dbReference type="InterPro" id="IPR050188">
    <property type="entry name" value="RluA_PseudoU_synthase"/>
</dbReference>
<dbReference type="PANTHER" id="PTHR21600">
    <property type="entry name" value="MITOCHONDRIAL RNA PSEUDOURIDINE SYNTHASE"/>
    <property type="match status" value="1"/>
</dbReference>
<keyword evidence="10" id="KW-1185">Reference proteome</keyword>
<dbReference type="Proteomes" id="UP000315215">
    <property type="component" value="Chromosome"/>
</dbReference>
<dbReference type="GO" id="GO:0000455">
    <property type="term" value="P:enzyme-directed rRNA pseudouridine synthesis"/>
    <property type="evidence" value="ECO:0007669"/>
    <property type="project" value="TreeGrafter"/>
</dbReference>
<keyword evidence="4 7" id="KW-0413">Isomerase</keyword>
<keyword evidence="3 6" id="KW-0694">RNA-binding</keyword>
<evidence type="ECO:0000256" key="1">
    <source>
        <dbReference type="ARBA" id="ARBA00000073"/>
    </source>
</evidence>
<dbReference type="Pfam" id="PF01479">
    <property type="entry name" value="S4"/>
    <property type="match status" value="1"/>
</dbReference>
<proteinExistence type="inferred from homology"/>
<dbReference type="PANTHER" id="PTHR21600:SF44">
    <property type="entry name" value="RIBOSOMAL LARGE SUBUNIT PSEUDOURIDINE SYNTHASE D"/>
    <property type="match status" value="1"/>
</dbReference>
<dbReference type="CDD" id="cd02869">
    <property type="entry name" value="PseudoU_synth_RluA_like"/>
    <property type="match status" value="1"/>
</dbReference>
<comment type="similarity">
    <text evidence="2 7">Belongs to the pseudouridine synthase RluA family.</text>
</comment>
<dbReference type="InterPro" id="IPR036986">
    <property type="entry name" value="S4_RNA-bd_sf"/>
</dbReference>
<dbReference type="SUPFAM" id="SSF55174">
    <property type="entry name" value="Alpha-L RNA-binding motif"/>
    <property type="match status" value="1"/>
</dbReference>
<evidence type="ECO:0000313" key="9">
    <source>
        <dbReference type="EMBL" id="QDP40109.1"/>
    </source>
</evidence>
<dbReference type="EMBL" id="CP041666">
    <property type="protein sequence ID" value="QDP40109.1"/>
    <property type="molecule type" value="Genomic_DNA"/>
</dbReference>
<dbReference type="PROSITE" id="PS01129">
    <property type="entry name" value="PSI_RLU"/>
    <property type="match status" value="1"/>
</dbReference>
<dbReference type="CDD" id="cd00165">
    <property type="entry name" value="S4"/>
    <property type="match status" value="1"/>
</dbReference>
<evidence type="ECO:0000256" key="5">
    <source>
        <dbReference type="PIRSR" id="PIRSR606225-1"/>
    </source>
</evidence>
<dbReference type="GO" id="GO:0003723">
    <property type="term" value="F:RNA binding"/>
    <property type="evidence" value="ECO:0007669"/>
    <property type="project" value="UniProtKB-KW"/>
</dbReference>
<evidence type="ECO:0000256" key="3">
    <source>
        <dbReference type="ARBA" id="ARBA00022884"/>
    </source>
</evidence>
<dbReference type="FunFam" id="3.30.2350.10:FF:000006">
    <property type="entry name" value="Pseudouridine synthase"/>
    <property type="match status" value="1"/>
</dbReference>
<reference evidence="9 10" key="1">
    <citation type="submission" date="2019-07" db="EMBL/GenBank/DDBJ databases">
        <authorList>
            <person name="Li J."/>
        </authorList>
    </citation>
    <scope>NUCLEOTIDE SEQUENCE [LARGE SCALE GENOMIC DNA]</scope>
    <source>
        <strain evidence="9 10">TKL69</strain>
    </source>
</reference>
<comment type="function">
    <text evidence="7">Responsible for synthesis of pseudouridine from uracil.</text>
</comment>
<evidence type="ECO:0000256" key="2">
    <source>
        <dbReference type="ARBA" id="ARBA00010876"/>
    </source>
</evidence>
<dbReference type="InterPro" id="IPR020103">
    <property type="entry name" value="PsdUridine_synth_cat_dom_sf"/>
</dbReference>
<dbReference type="SMART" id="SM00363">
    <property type="entry name" value="S4"/>
    <property type="match status" value="1"/>
</dbReference>
<evidence type="ECO:0000259" key="8">
    <source>
        <dbReference type="SMART" id="SM00363"/>
    </source>
</evidence>
<dbReference type="PROSITE" id="PS50889">
    <property type="entry name" value="S4"/>
    <property type="match status" value="1"/>
</dbReference>
<organism evidence="9 10">
    <name type="scientific">Radiobacillus deserti</name>
    <dbReference type="NCBI Taxonomy" id="2594883"/>
    <lineage>
        <taxon>Bacteria</taxon>
        <taxon>Bacillati</taxon>
        <taxon>Bacillota</taxon>
        <taxon>Bacilli</taxon>
        <taxon>Bacillales</taxon>
        <taxon>Bacillaceae</taxon>
        <taxon>Radiobacillus</taxon>
    </lineage>
</organism>
<evidence type="ECO:0000313" key="10">
    <source>
        <dbReference type="Proteomes" id="UP000315215"/>
    </source>
</evidence>
<dbReference type="OrthoDB" id="9807829at2"/>
<protein>
    <recommendedName>
        <fullName evidence="7">Pseudouridine synthase</fullName>
        <ecNumber evidence="7">5.4.99.-</ecNumber>
    </recommendedName>
</protein>
<dbReference type="InterPro" id="IPR006145">
    <property type="entry name" value="PsdUridine_synth_RsuA/RluA"/>
</dbReference>
<dbReference type="EC" id="5.4.99.-" evidence="7"/>
<evidence type="ECO:0000256" key="6">
    <source>
        <dbReference type="PROSITE-ProRule" id="PRU00182"/>
    </source>
</evidence>
<dbReference type="SUPFAM" id="SSF55120">
    <property type="entry name" value="Pseudouridine synthase"/>
    <property type="match status" value="1"/>
</dbReference>
<gene>
    <name evidence="9" type="ORF">FN924_07975</name>
</gene>
<dbReference type="RefSeq" id="WP_143893364.1">
    <property type="nucleotide sequence ID" value="NZ_CP041666.1"/>
</dbReference>
<dbReference type="InterPro" id="IPR002942">
    <property type="entry name" value="S4_RNA-bd"/>
</dbReference>
<dbReference type="Gene3D" id="3.10.290.10">
    <property type="entry name" value="RNA-binding S4 domain"/>
    <property type="match status" value="1"/>
</dbReference>
<name>A0A516KFF5_9BACI</name>
<accession>A0A516KFF5</accession>
<dbReference type="GO" id="GO:0120159">
    <property type="term" value="F:rRNA pseudouridine synthase activity"/>
    <property type="evidence" value="ECO:0007669"/>
    <property type="project" value="UniProtKB-ARBA"/>
</dbReference>
<evidence type="ECO:0000256" key="4">
    <source>
        <dbReference type="ARBA" id="ARBA00023235"/>
    </source>
</evidence>
<sequence length="304" mass="34247">MPEHHRHTVGPDERGDRIDKVLAKRNEEASRSQVQTWIKDELVFVNGEKVKSNYKCQSGDEITWEIPDAEPLELEPENIPLDILYEDSDVLVVNKPKGMVVHPAAGHGTGTLVNALLYHCKDLSGINGVIRPGIVHRIDKDTSGLLMVAKNDKAHVSLVDQLKAKTVKRSYQAIVHGEIGHDYGTIDAPLGRDPNDRQKMAVVDDGRHAVTHFEVIKRFENFTHIKCVLETGRTHQIRVHMKYIGHPLAGDPKYGPRKTLDMDGQALHAEVLGFEHPITNKWVEFQVDPPNDFIEQLNLLEKMS</sequence>
<evidence type="ECO:0000256" key="7">
    <source>
        <dbReference type="RuleBase" id="RU362028"/>
    </source>
</evidence>
<feature type="domain" description="RNA-binding S4" evidence="8">
    <location>
        <begin position="16"/>
        <end position="80"/>
    </location>
</feature>
<dbReference type="InterPro" id="IPR006225">
    <property type="entry name" value="PsdUridine_synth_RluC/D"/>
</dbReference>
<dbReference type="InterPro" id="IPR006224">
    <property type="entry name" value="PsdUridine_synth_RluA-like_CS"/>
</dbReference>
<dbReference type="AlphaFoldDB" id="A0A516KFF5"/>
<feature type="active site" evidence="5">
    <location>
        <position position="139"/>
    </location>
</feature>
<dbReference type="Gene3D" id="3.30.2350.10">
    <property type="entry name" value="Pseudouridine synthase"/>
    <property type="match status" value="1"/>
</dbReference>
<dbReference type="NCBIfam" id="TIGR00005">
    <property type="entry name" value="rluA_subfam"/>
    <property type="match status" value="1"/>
</dbReference>
<comment type="catalytic activity">
    <reaction evidence="1 7">
        <text>a uridine in RNA = a pseudouridine in RNA</text>
        <dbReference type="Rhea" id="RHEA:48348"/>
        <dbReference type="Rhea" id="RHEA-COMP:12068"/>
        <dbReference type="Rhea" id="RHEA-COMP:12069"/>
        <dbReference type="ChEBI" id="CHEBI:65314"/>
        <dbReference type="ChEBI" id="CHEBI:65315"/>
    </reaction>
</comment>
<dbReference type="KEGG" id="aqt:FN924_07975"/>
<dbReference type="Pfam" id="PF00849">
    <property type="entry name" value="PseudoU_synth_2"/>
    <property type="match status" value="1"/>
</dbReference>